<keyword evidence="11" id="KW-1185">Reference proteome</keyword>
<proteinExistence type="inferred from homology"/>
<dbReference type="RefSeq" id="XP_022457079.1">
    <property type="nucleotide sequence ID" value="XM_022605630.1"/>
</dbReference>
<dbReference type="GO" id="GO:0000070">
    <property type="term" value="P:mitotic sister chromatid segregation"/>
    <property type="evidence" value="ECO:0007669"/>
    <property type="project" value="TreeGrafter"/>
</dbReference>
<keyword evidence="4" id="KW-0132">Cell division</keyword>
<keyword evidence="6" id="KW-0995">Kinetochore</keyword>
<dbReference type="GO" id="GO:0051382">
    <property type="term" value="P:kinetochore assembly"/>
    <property type="evidence" value="ECO:0007669"/>
    <property type="project" value="TreeGrafter"/>
</dbReference>
<protein>
    <recommendedName>
        <fullName evidence="12">Mis12 domain-containing protein</fullName>
    </recommendedName>
</protein>
<reference evidence="10" key="2">
    <citation type="submission" date="2014-02" db="EMBL/GenBank/DDBJ databases">
        <title>Complete DNA sequence of /Kuraishia capsulata/ illustrates novel genomic features among budding yeasts (/Saccharomycotina/).</title>
        <authorList>
            <person name="Morales L."/>
            <person name="Noel B."/>
            <person name="Porcel B."/>
            <person name="Marcet-Houben M."/>
            <person name="Hullo M-F."/>
            <person name="Sacerdot C."/>
            <person name="Tekaia F."/>
            <person name="Leh-Louis V."/>
            <person name="Despons L."/>
            <person name="Khanna V."/>
            <person name="Aury J-M."/>
            <person name="Barbe V."/>
            <person name="Couloux A."/>
            <person name="Labadie K."/>
            <person name="Pelletier E."/>
            <person name="Souciet J-L."/>
            <person name="Boekhout T."/>
            <person name="Gabaldon T."/>
            <person name="Wincker P."/>
            <person name="Dujon B."/>
        </authorList>
    </citation>
    <scope>NUCLEOTIDE SEQUENCE</scope>
    <source>
        <strain evidence="10">CBS 1993</strain>
    </source>
</reference>
<dbReference type="GO" id="GO:0005634">
    <property type="term" value="C:nucleus"/>
    <property type="evidence" value="ECO:0007669"/>
    <property type="project" value="InterPro"/>
</dbReference>
<dbReference type="GO" id="GO:0051301">
    <property type="term" value="P:cell division"/>
    <property type="evidence" value="ECO:0007669"/>
    <property type="project" value="UniProtKB-KW"/>
</dbReference>
<dbReference type="EMBL" id="HG793125">
    <property type="protein sequence ID" value="CDK25064.1"/>
    <property type="molecule type" value="Genomic_DNA"/>
</dbReference>
<dbReference type="PANTHER" id="PTHR14527:SF2">
    <property type="entry name" value="PROTEIN MIS12 HOMOLOG"/>
    <property type="match status" value="1"/>
</dbReference>
<evidence type="ECO:0000256" key="1">
    <source>
        <dbReference type="ARBA" id="ARBA00004629"/>
    </source>
</evidence>
<name>W6MGA3_9ASCO</name>
<evidence type="ECO:0000256" key="3">
    <source>
        <dbReference type="ARBA" id="ARBA00022454"/>
    </source>
</evidence>
<keyword evidence="9" id="KW-0137">Centromere</keyword>
<organism evidence="10 11">
    <name type="scientific">Kuraishia capsulata CBS 1993</name>
    <dbReference type="NCBI Taxonomy" id="1382522"/>
    <lineage>
        <taxon>Eukaryota</taxon>
        <taxon>Fungi</taxon>
        <taxon>Dikarya</taxon>
        <taxon>Ascomycota</taxon>
        <taxon>Saccharomycotina</taxon>
        <taxon>Pichiomycetes</taxon>
        <taxon>Pichiales</taxon>
        <taxon>Pichiaceae</taxon>
        <taxon>Kuraishia</taxon>
    </lineage>
</organism>
<dbReference type="GO" id="GO:0000444">
    <property type="term" value="C:MIS12/MIND type complex"/>
    <property type="evidence" value="ECO:0007669"/>
    <property type="project" value="TreeGrafter"/>
</dbReference>
<keyword evidence="7" id="KW-0175">Coiled coil</keyword>
<keyword evidence="8" id="KW-0131">Cell cycle</keyword>
<dbReference type="InterPro" id="IPR008685">
    <property type="entry name" value="Centromere_Mis12"/>
</dbReference>
<keyword evidence="5" id="KW-0498">Mitosis</keyword>
<comment type="similarity">
    <text evidence="2">Belongs to the mis12 family.</text>
</comment>
<comment type="subcellular location">
    <subcellularLocation>
        <location evidence="1">Chromosome</location>
        <location evidence="1">Centromere</location>
        <location evidence="1">Kinetochore</location>
    </subcellularLocation>
</comment>
<evidence type="ECO:0000256" key="9">
    <source>
        <dbReference type="ARBA" id="ARBA00023328"/>
    </source>
</evidence>
<dbReference type="AlphaFoldDB" id="W6MGA3"/>
<reference evidence="10" key="1">
    <citation type="submission" date="2013-12" db="EMBL/GenBank/DDBJ databases">
        <authorList>
            <person name="Genoscope - CEA"/>
        </authorList>
    </citation>
    <scope>NUCLEOTIDE SEQUENCE</scope>
    <source>
        <strain evidence="10">CBS 1993</strain>
    </source>
</reference>
<gene>
    <name evidence="10" type="ORF">KUCA_T00001031001</name>
</gene>
<dbReference type="HOGENOM" id="CLU_046437_0_0_1"/>
<evidence type="ECO:0000256" key="2">
    <source>
        <dbReference type="ARBA" id="ARBA00008643"/>
    </source>
</evidence>
<evidence type="ECO:0008006" key="12">
    <source>
        <dbReference type="Google" id="ProtNLM"/>
    </source>
</evidence>
<keyword evidence="3" id="KW-0158">Chromosome</keyword>
<evidence type="ECO:0000256" key="5">
    <source>
        <dbReference type="ARBA" id="ARBA00022776"/>
    </source>
</evidence>
<evidence type="ECO:0000256" key="6">
    <source>
        <dbReference type="ARBA" id="ARBA00022838"/>
    </source>
</evidence>
<dbReference type="PANTHER" id="PTHR14527">
    <property type="entry name" value="PROTEIN MIS12 HOMOLOG"/>
    <property type="match status" value="1"/>
</dbReference>
<dbReference type="OrthoDB" id="1884855at2759"/>
<accession>W6MGA3</accession>
<dbReference type="GeneID" id="34518467"/>
<sequence>MSDEAAESIITEHLDYSALSVIDDVINAVNEIVYKCVNAMETYLKAKEEKKQEEQEDDDIIMTDPSQTDIMSRIQHGSGAMETLLTAAVDRNFDLFELYVLRNIFSIPKDLVDGGWMRLEHHEDIKPVGENFSTVNQKIRALTIQTQFLSELKKLMSRQLHEISQLQAKLKGYKLIMMYFQKKAGEHRELEPLRDSLPFLISETKKRIGQFEKLHLIISNGDMALEETYNEKFLKRLTDKQLESLGLSNKDMPNKQPEIDHEEELLAMYSDKDEADLKNLPKWDKS</sequence>
<evidence type="ECO:0000313" key="11">
    <source>
        <dbReference type="Proteomes" id="UP000019384"/>
    </source>
</evidence>
<evidence type="ECO:0000256" key="7">
    <source>
        <dbReference type="ARBA" id="ARBA00023054"/>
    </source>
</evidence>
<evidence type="ECO:0000256" key="4">
    <source>
        <dbReference type="ARBA" id="ARBA00022618"/>
    </source>
</evidence>
<dbReference type="Pfam" id="PF05859">
    <property type="entry name" value="Mis12"/>
    <property type="match status" value="1"/>
</dbReference>
<evidence type="ECO:0000256" key="8">
    <source>
        <dbReference type="ARBA" id="ARBA00023306"/>
    </source>
</evidence>
<dbReference type="Proteomes" id="UP000019384">
    <property type="component" value="Unassembled WGS sequence"/>
</dbReference>
<evidence type="ECO:0000313" key="10">
    <source>
        <dbReference type="EMBL" id="CDK25064.1"/>
    </source>
</evidence>